<dbReference type="InterPro" id="IPR016040">
    <property type="entry name" value="NAD(P)-bd_dom"/>
</dbReference>
<dbReference type="AlphaFoldDB" id="A0A4R5YHU0"/>
<reference evidence="2 3" key="1">
    <citation type="submission" date="2019-03" db="EMBL/GenBank/DDBJ databases">
        <title>Genome Sequencing and Assembly of Various Microbes Isolated from Partially Reclaimed Soil and Acid Mine Drainage (AMD) Site.</title>
        <authorList>
            <person name="Steinbock B."/>
            <person name="Bechtold R."/>
            <person name="Sevigny J.L."/>
            <person name="Thomas D."/>
            <person name="Cuthill L.R."/>
            <person name="Aveiro Johannsen E.J."/>
            <person name="Thomas K."/>
            <person name="Ghosh A."/>
        </authorList>
    </citation>
    <scope>NUCLEOTIDE SEQUENCE [LARGE SCALE GENOMIC DNA]</scope>
    <source>
        <strain evidence="2 3">S-A3</strain>
    </source>
</reference>
<organism evidence="2 3">
    <name type="scientific">Kocuria rosea</name>
    <name type="common">Deinococcus erythromyxa</name>
    <name type="synonym">Micrococcus rubens</name>
    <dbReference type="NCBI Taxonomy" id="1275"/>
    <lineage>
        <taxon>Bacteria</taxon>
        <taxon>Bacillati</taxon>
        <taxon>Actinomycetota</taxon>
        <taxon>Actinomycetes</taxon>
        <taxon>Micrococcales</taxon>
        <taxon>Micrococcaceae</taxon>
        <taxon>Kocuria</taxon>
    </lineage>
</organism>
<evidence type="ECO:0000313" key="3">
    <source>
        <dbReference type="Proteomes" id="UP000295163"/>
    </source>
</evidence>
<sequence>MENTGEGGNLKIAVLGATGQLGARVVTHLRGRGVDVVEVSRGQGTDVYSGEGLDAAFSGVSTVVDCLHLATLSRKRAVDFFTTTARNVLAAAQRAGVSRIVCVTILNAREPEVHRWMGYYAGKAAQEQTYRAGPVPVMFVASAQWYELAETLLSQMSIGPFSAVPGMRSRPLTADEAAAFVADRALESGGTATSDDAVIAGPEVRDMAELARAIDRRRGGHGKVLRVPVSFTALGNGGLLPRGDFTTAPTRFEDWLRGSS</sequence>
<protein>
    <submittedName>
        <fullName evidence="2">SDR family oxidoreductase</fullName>
    </submittedName>
</protein>
<accession>A0A4R5YHU0</accession>
<dbReference type="GeneID" id="64346997"/>
<feature type="domain" description="NAD(P)-binding" evidence="1">
    <location>
        <begin position="16"/>
        <end position="135"/>
    </location>
</feature>
<evidence type="ECO:0000313" key="2">
    <source>
        <dbReference type="EMBL" id="TDL44653.1"/>
    </source>
</evidence>
<dbReference type="Pfam" id="PF13460">
    <property type="entry name" value="NAD_binding_10"/>
    <property type="match status" value="1"/>
</dbReference>
<dbReference type="Gene3D" id="3.40.50.720">
    <property type="entry name" value="NAD(P)-binding Rossmann-like Domain"/>
    <property type="match status" value="1"/>
</dbReference>
<dbReference type="RefSeq" id="WP_133409731.1">
    <property type="nucleotide sequence ID" value="NZ_SMZT01000002.1"/>
</dbReference>
<dbReference type="InterPro" id="IPR036291">
    <property type="entry name" value="NAD(P)-bd_dom_sf"/>
</dbReference>
<gene>
    <name evidence="2" type="ORF">E2R59_06190</name>
</gene>
<proteinExistence type="predicted"/>
<dbReference type="SUPFAM" id="SSF51735">
    <property type="entry name" value="NAD(P)-binding Rossmann-fold domains"/>
    <property type="match status" value="1"/>
</dbReference>
<dbReference type="EMBL" id="SMZT01000002">
    <property type="protein sequence ID" value="TDL44653.1"/>
    <property type="molecule type" value="Genomic_DNA"/>
</dbReference>
<comment type="caution">
    <text evidence="2">The sequence shown here is derived from an EMBL/GenBank/DDBJ whole genome shotgun (WGS) entry which is preliminary data.</text>
</comment>
<name>A0A4R5YHU0_KOCRO</name>
<evidence type="ECO:0000259" key="1">
    <source>
        <dbReference type="Pfam" id="PF13460"/>
    </source>
</evidence>
<dbReference type="Proteomes" id="UP000295163">
    <property type="component" value="Unassembled WGS sequence"/>
</dbReference>